<sequence>MPQHPSQRTDSPLDALRSSHLYEDCSDTPEVIETHISYLFLTDEHVYKLKKQVDFGFLDYSTVDKRHAACLNEIKINRQLAPDVYLEVTAIGRDDGGNWRLGQDIEAEDWLVKMSRLPSDRCLETMVEAENWQDSHLDAIVDRLAAFYQSLEPVNDAPQKHFEHVVDNQEELQKSEHELDADLVRRVHAAQRQYLFLNQEVFHQRRAEDRVVEGHGDLRVDHIYVTDPPVVIDGIEFSRELRIVDIADELSFFAMTCEILDAPEVGKRVLRGVLDAMDDQPDESLLHFFHCYRACVRGKVQALRATIATGNRERNTQQRAETYLLVADRHAGRIHQPVAVIVRGLSGTGKTTLATSLATALGATHLSTDRIRSQSDDAANYSEADRLAVYRSLQARAIEKCQDGQSVVLDGTFLTAPQMQLAADACQSACVKFAFVTCTCSDDLALKRIRERQADGESESEADQAVFHQQLDQVESVPSPWPQLEIDTTSDTESQLASLRTNLPKFLQSTDR</sequence>
<keyword evidence="1" id="KW-0418">Kinase</keyword>
<keyword evidence="1" id="KW-0808">Transferase</keyword>
<gene>
    <name evidence="1" type="primary">adk_3</name>
    <name evidence="1" type="ORF">CA85_26150</name>
</gene>
<keyword evidence="2" id="KW-1185">Reference proteome</keyword>
<evidence type="ECO:0000313" key="2">
    <source>
        <dbReference type="Proteomes" id="UP000318053"/>
    </source>
</evidence>
<accession>A0A5C5XV18</accession>
<dbReference type="Proteomes" id="UP000318053">
    <property type="component" value="Unassembled WGS sequence"/>
</dbReference>
<dbReference type="GO" id="GO:0004017">
    <property type="term" value="F:AMP kinase activity"/>
    <property type="evidence" value="ECO:0007669"/>
    <property type="project" value="UniProtKB-EC"/>
</dbReference>
<dbReference type="AlphaFoldDB" id="A0A5C5XV18"/>
<reference evidence="1 2" key="1">
    <citation type="submission" date="2019-02" db="EMBL/GenBank/DDBJ databases">
        <title>Deep-cultivation of Planctomycetes and their phenomic and genomic characterization uncovers novel biology.</title>
        <authorList>
            <person name="Wiegand S."/>
            <person name="Jogler M."/>
            <person name="Boedeker C."/>
            <person name="Pinto D."/>
            <person name="Vollmers J."/>
            <person name="Rivas-Marin E."/>
            <person name="Kohn T."/>
            <person name="Peeters S.H."/>
            <person name="Heuer A."/>
            <person name="Rast P."/>
            <person name="Oberbeckmann S."/>
            <person name="Bunk B."/>
            <person name="Jeske O."/>
            <person name="Meyerdierks A."/>
            <person name="Storesund J.E."/>
            <person name="Kallscheuer N."/>
            <person name="Luecker S."/>
            <person name="Lage O.M."/>
            <person name="Pohl T."/>
            <person name="Merkel B.J."/>
            <person name="Hornburger P."/>
            <person name="Mueller R.-W."/>
            <person name="Bruemmer F."/>
            <person name="Labrenz M."/>
            <person name="Spormann A.M."/>
            <person name="Op Den Camp H."/>
            <person name="Overmann J."/>
            <person name="Amann R."/>
            <person name="Jetten M.S.M."/>
            <person name="Mascher T."/>
            <person name="Medema M.H."/>
            <person name="Devos D.P."/>
            <person name="Kaster A.-K."/>
            <person name="Ovreas L."/>
            <person name="Rohde M."/>
            <person name="Galperin M.Y."/>
            <person name="Jogler C."/>
        </authorList>
    </citation>
    <scope>NUCLEOTIDE SEQUENCE [LARGE SCALE GENOMIC DNA]</scope>
    <source>
        <strain evidence="1 2">CA85</strain>
    </source>
</reference>
<organism evidence="1 2">
    <name type="scientific">Allorhodopirellula solitaria</name>
    <dbReference type="NCBI Taxonomy" id="2527987"/>
    <lineage>
        <taxon>Bacteria</taxon>
        <taxon>Pseudomonadati</taxon>
        <taxon>Planctomycetota</taxon>
        <taxon>Planctomycetia</taxon>
        <taxon>Pirellulales</taxon>
        <taxon>Pirellulaceae</taxon>
        <taxon>Allorhodopirellula</taxon>
    </lineage>
</organism>
<dbReference type="SUPFAM" id="SSF52540">
    <property type="entry name" value="P-loop containing nucleoside triphosphate hydrolases"/>
    <property type="match status" value="1"/>
</dbReference>
<dbReference type="InterPro" id="IPR011009">
    <property type="entry name" value="Kinase-like_dom_sf"/>
</dbReference>
<dbReference type="EMBL" id="SJPK01000005">
    <property type="protein sequence ID" value="TWT66518.1"/>
    <property type="molecule type" value="Genomic_DNA"/>
</dbReference>
<name>A0A5C5XV18_9BACT</name>
<dbReference type="SUPFAM" id="SSF56112">
    <property type="entry name" value="Protein kinase-like (PK-like)"/>
    <property type="match status" value="1"/>
</dbReference>
<proteinExistence type="predicted"/>
<comment type="caution">
    <text evidence="1">The sequence shown here is derived from an EMBL/GenBank/DDBJ whole genome shotgun (WGS) entry which is preliminary data.</text>
</comment>
<dbReference type="PANTHER" id="PTHR43883">
    <property type="entry name" value="SLR0207 PROTEIN"/>
    <property type="match status" value="1"/>
</dbReference>
<dbReference type="EC" id="2.7.4.3" evidence="1"/>
<dbReference type="PANTHER" id="PTHR43883:SF1">
    <property type="entry name" value="GLUCONOKINASE"/>
    <property type="match status" value="1"/>
</dbReference>
<dbReference type="Pfam" id="PF13671">
    <property type="entry name" value="AAA_33"/>
    <property type="match status" value="1"/>
</dbReference>
<dbReference type="RefSeq" id="WP_146391609.1">
    <property type="nucleotide sequence ID" value="NZ_SJPK01000005.1"/>
</dbReference>
<dbReference type="InterPro" id="IPR027417">
    <property type="entry name" value="P-loop_NTPase"/>
</dbReference>
<dbReference type="Gene3D" id="3.40.50.300">
    <property type="entry name" value="P-loop containing nucleotide triphosphate hydrolases"/>
    <property type="match status" value="1"/>
</dbReference>
<dbReference type="OrthoDB" id="9810277at2"/>
<evidence type="ECO:0000313" key="1">
    <source>
        <dbReference type="EMBL" id="TWT66518.1"/>
    </source>
</evidence>
<protein>
    <submittedName>
        <fullName evidence="1">Adenylate kinase</fullName>
        <ecNumber evidence="1">2.7.4.3</ecNumber>
    </submittedName>
</protein>
<dbReference type="InterPro" id="IPR052732">
    <property type="entry name" value="Cell-binding_unc_protein"/>
</dbReference>